<dbReference type="RefSeq" id="WP_317077423.1">
    <property type="nucleotide sequence ID" value="NZ_CAKJVE010000004.1"/>
</dbReference>
<name>A0AA86MKX5_9CLOT</name>
<sequence>MSIQFKDVNFSRVVDKLCDCCLSEDTCGECDANKCIISYGKECIKHCMINKVTGIIDGHKNIPLLDTKVYDKETATDGIVDILKTCKSCREDHFENCIINIIRNCYKIILTGQEQEYNGSALLYINSLKEIDSDLSDKVFEKFNSR</sequence>
<evidence type="ECO:0000313" key="1">
    <source>
        <dbReference type="EMBL" id="CAG9703606.1"/>
    </source>
</evidence>
<proteinExistence type="predicted"/>
<dbReference type="EMBL" id="CAKJVE010000004">
    <property type="protein sequence ID" value="CAG9703606.1"/>
    <property type="molecule type" value="Genomic_DNA"/>
</dbReference>
<evidence type="ECO:0000313" key="2">
    <source>
        <dbReference type="Proteomes" id="UP000789738"/>
    </source>
</evidence>
<comment type="caution">
    <text evidence="1">The sequence shown here is derived from an EMBL/GenBank/DDBJ whole genome shotgun (WGS) entry which is preliminary data.</text>
</comment>
<accession>A0AA86MKX5</accession>
<dbReference type="AlphaFoldDB" id="A0AA86MKX5"/>
<dbReference type="Proteomes" id="UP000789738">
    <property type="component" value="Unassembled WGS sequence"/>
</dbReference>
<organism evidence="1 2">
    <name type="scientific">Clostridium neonatale</name>
    <dbReference type="NCBI Taxonomy" id="137838"/>
    <lineage>
        <taxon>Bacteria</taxon>
        <taxon>Bacillati</taxon>
        <taxon>Bacillota</taxon>
        <taxon>Clostridia</taxon>
        <taxon>Eubacteriales</taxon>
        <taxon>Clostridiaceae</taxon>
        <taxon>Clostridium</taxon>
    </lineage>
</organism>
<reference evidence="1" key="1">
    <citation type="submission" date="2021-10" db="EMBL/GenBank/DDBJ databases">
        <authorList>
            <person name="Mesa V."/>
        </authorList>
    </citation>
    <scope>NUCLEOTIDE SEQUENCE</scope>
    <source>
        <strain evidence="1">CC3_PB</strain>
    </source>
</reference>
<gene>
    <name evidence="1" type="ORF">CNEO_40708</name>
</gene>
<protein>
    <submittedName>
        <fullName evidence="1">Uncharacterized protein</fullName>
    </submittedName>
</protein>